<gene>
    <name evidence="1" type="ORF">AZO1586I_2571</name>
</gene>
<comment type="caution">
    <text evidence="1">The sequence shown here is derived from an EMBL/GenBank/DDBJ whole genome shotgun (WGS) entry which is preliminary data.</text>
</comment>
<evidence type="ECO:0000313" key="1">
    <source>
        <dbReference type="EMBL" id="CAB5508296.1"/>
    </source>
</evidence>
<organism evidence="1 2">
    <name type="scientific">Bathymodiolus thermophilus thioautotrophic gill symbiont</name>
    <dbReference type="NCBI Taxonomy" id="2360"/>
    <lineage>
        <taxon>Bacteria</taxon>
        <taxon>Pseudomonadati</taxon>
        <taxon>Pseudomonadota</taxon>
        <taxon>Gammaproteobacteria</taxon>
        <taxon>sulfur-oxidizing symbionts</taxon>
    </lineage>
</organism>
<dbReference type="RefSeq" id="WP_202784746.1">
    <property type="nucleotide sequence ID" value="NZ_CAHJWF010000587.1"/>
</dbReference>
<dbReference type="EMBL" id="CAHJWF010000587">
    <property type="protein sequence ID" value="CAB5508296.1"/>
    <property type="molecule type" value="Genomic_DNA"/>
</dbReference>
<proteinExistence type="predicted"/>
<accession>A0ABM8MBX2</accession>
<dbReference type="Proteomes" id="UP000626656">
    <property type="component" value="Unassembled WGS sequence"/>
</dbReference>
<name>A0ABM8MBX2_9GAMM</name>
<sequence>MDDYRITLHVYNTTKERLRCGQILCKDFDTLQVGEIVEPGATKTYYAKTNDRVFCDFVGMESGTLYRLAMTCPRSSSNSACGYGSAGLQPYTRTGYAEFKFDIGHKDLADWNHGNSYEGDTVEYGDC</sequence>
<evidence type="ECO:0000313" key="2">
    <source>
        <dbReference type="Proteomes" id="UP000626656"/>
    </source>
</evidence>
<protein>
    <submittedName>
        <fullName evidence="1">Uncharacterized protein</fullName>
    </submittedName>
</protein>
<keyword evidence="2" id="KW-1185">Reference proteome</keyword>
<reference evidence="1 2" key="1">
    <citation type="submission" date="2020-05" db="EMBL/GenBank/DDBJ databases">
        <authorList>
            <person name="Petersen J."/>
            <person name="Sayavedra L."/>
        </authorList>
    </citation>
    <scope>NUCLEOTIDE SEQUENCE [LARGE SCALE GENOMIC DNA]</scope>
    <source>
        <strain evidence="1">B azoricus SOX ET2 1586I</strain>
    </source>
</reference>